<evidence type="ECO:0000313" key="1">
    <source>
        <dbReference type="EMBL" id="RBL90268.1"/>
    </source>
</evidence>
<name>A0A365XW03_9BACT</name>
<dbReference type="PROSITE" id="PS51257">
    <property type="entry name" value="PROKAR_LIPOPROTEIN"/>
    <property type="match status" value="1"/>
</dbReference>
<dbReference type="AlphaFoldDB" id="A0A365XW03"/>
<keyword evidence="2" id="KW-1185">Reference proteome</keyword>
<comment type="caution">
    <text evidence="1">The sequence shown here is derived from an EMBL/GenBank/DDBJ whole genome shotgun (WGS) entry which is preliminary data.</text>
</comment>
<dbReference type="OrthoDB" id="674757at2"/>
<protein>
    <submittedName>
        <fullName evidence="1">Uncharacterized protein</fullName>
    </submittedName>
</protein>
<dbReference type="Proteomes" id="UP000253410">
    <property type="component" value="Unassembled WGS sequence"/>
</dbReference>
<organism evidence="1 2">
    <name type="scientific">Chitinophaga flava</name>
    <dbReference type="NCBI Taxonomy" id="2259036"/>
    <lineage>
        <taxon>Bacteria</taxon>
        <taxon>Pseudomonadati</taxon>
        <taxon>Bacteroidota</taxon>
        <taxon>Chitinophagia</taxon>
        <taxon>Chitinophagales</taxon>
        <taxon>Chitinophagaceae</taxon>
        <taxon>Chitinophaga</taxon>
    </lineage>
</organism>
<proteinExistence type="predicted"/>
<dbReference type="RefSeq" id="WP_113619018.1">
    <property type="nucleotide sequence ID" value="NZ_QFFJ01000002.1"/>
</dbReference>
<accession>A0A365XW03</accession>
<gene>
    <name evidence="1" type="ORF">DF182_27780</name>
</gene>
<reference evidence="1 2" key="1">
    <citation type="submission" date="2018-05" db="EMBL/GenBank/DDBJ databases">
        <title>Chitinophaga sp. K3CV102501T nov., isolated from isolated from a monsoon evergreen broad-leaved forest soil.</title>
        <authorList>
            <person name="Lv Y."/>
        </authorList>
    </citation>
    <scope>NUCLEOTIDE SEQUENCE [LARGE SCALE GENOMIC DNA]</scope>
    <source>
        <strain evidence="1 2">GDMCC 1.1325</strain>
    </source>
</reference>
<dbReference type="EMBL" id="QFFJ01000002">
    <property type="protein sequence ID" value="RBL90268.1"/>
    <property type="molecule type" value="Genomic_DNA"/>
</dbReference>
<sequence length="152" mass="17206">MRIIYLALATVVFMSCAQTKRELPAIRPYVFNDSGLRVITTVINEKAGTVSMLYGNNAAMNFHAQHATVNSPKELYKFVTYREQDNQYWYGSYINGELLSVETVDMAPLSQGEPPHYSIQQYNGSPATDYNAATRTAFIQTLQPAWYPCDPY</sequence>
<evidence type="ECO:0000313" key="2">
    <source>
        <dbReference type="Proteomes" id="UP000253410"/>
    </source>
</evidence>